<dbReference type="InterPro" id="IPR011042">
    <property type="entry name" value="6-blade_b-propeller_TolB-like"/>
</dbReference>
<sequence>MKLLTKLPVFIVILLFAACKKDNVAPVDNAAGVKKHQAVAGTFWPTSGVNFTAVTINGNFGTNPAAIKVKFNGVAAIVNSATTSQVVATVPHEATTGKISVTVNGITKTSSTDFKVLKIVKEGSLSTDFYINKLSFDKSGNGITYLLTTTGVKKITANGSISTLYTAPPISLPKYYGMTGIDNDGLGNVYITRSLFLDSTYRIEPEGWVNTVTLLKSSVVLKINAAGQATTLLGDGVRTNFKVLYDIKVNAKQQNLLLLQSELWNVGGILTKVTSSGNTQNVNWLRPGYCFFPDNDGNYYTISPDTANTGKLFKVDANGTATYISGKGGEGRKDGPANVATFESPNGLVVDNVGNVIILHRLHPFRVVNTAGYAGILSGSIPDVNINRAMYYNYFNNKIYIVSHTSTGSIIRQYALK</sequence>
<gene>
    <name evidence="3" type="ORF">DJ568_00310</name>
</gene>
<comment type="caution">
    <text evidence="3">The sequence shown here is derived from an EMBL/GenBank/DDBJ whole genome shotgun (WGS) entry which is preliminary data.</text>
</comment>
<feature type="chain" id="PRO_5016892072" description="IPT/TIG domain-containing protein" evidence="1">
    <location>
        <begin position="18"/>
        <end position="417"/>
    </location>
</feature>
<evidence type="ECO:0000256" key="1">
    <source>
        <dbReference type="SAM" id="SignalP"/>
    </source>
</evidence>
<dbReference type="Gene3D" id="2.60.40.10">
    <property type="entry name" value="Immunoglobulins"/>
    <property type="match status" value="1"/>
</dbReference>
<dbReference type="EMBL" id="QGDC01000001">
    <property type="protein sequence ID" value="RCH56339.1"/>
    <property type="molecule type" value="Genomic_DNA"/>
</dbReference>
<evidence type="ECO:0000313" key="4">
    <source>
        <dbReference type="Proteomes" id="UP000253209"/>
    </source>
</evidence>
<evidence type="ECO:0000313" key="3">
    <source>
        <dbReference type="EMBL" id="RCH56339.1"/>
    </source>
</evidence>
<keyword evidence="1" id="KW-0732">Signal</keyword>
<organism evidence="3 4">
    <name type="scientific">Mucilaginibacter hurinus</name>
    <dbReference type="NCBI Taxonomy" id="2201324"/>
    <lineage>
        <taxon>Bacteria</taxon>
        <taxon>Pseudomonadati</taxon>
        <taxon>Bacteroidota</taxon>
        <taxon>Sphingobacteriia</taxon>
        <taxon>Sphingobacteriales</taxon>
        <taxon>Sphingobacteriaceae</taxon>
        <taxon>Mucilaginibacter</taxon>
    </lineage>
</organism>
<evidence type="ECO:0000259" key="2">
    <source>
        <dbReference type="Pfam" id="PF01833"/>
    </source>
</evidence>
<feature type="signal peptide" evidence="1">
    <location>
        <begin position="1"/>
        <end position="17"/>
    </location>
</feature>
<dbReference type="AlphaFoldDB" id="A0A367GSC4"/>
<dbReference type="SUPFAM" id="SSF81296">
    <property type="entry name" value="E set domains"/>
    <property type="match status" value="1"/>
</dbReference>
<accession>A0A367GSC4</accession>
<keyword evidence="4" id="KW-1185">Reference proteome</keyword>
<dbReference type="InterPro" id="IPR002909">
    <property type="entry name" value="IPT_dom"/>
</dbReference>
<proteinExistence type="predicted"/>
<dbReference type="Proteomes" id="UP000253209">
    <property type="component" value="Unassembled WGS sequence"/>
</dbReference>
<protein>
    <recommendedName>
        <fullName evidence="2">IPT/TIG domain-containing protein</fullName>
    </recommendedName>
</protein>
<reference evidence="3 4" key="1">
    <citation type="submission" date="2018-05" db="EMBL/GenBank/DDBJ databases">
        <title>Mucilaginibacter hurinus sp. nov., isolated from briquette warehouse soil.</title>
        <authorList>
            <person name="Choi L."/>
        </authorList>
    </citation>
    <scope>NUCLEOTIDE SEQUENCE [LARGE SCALE GENOMIC DNA]</scope>
    <source>
        <strain evidence="3 4">ZR32</strain>
    </source>
</reference>
<dbReference type="Pfam" id="PF01833">
    <property type="entry name" value="TIG"/>
    <property type="match status" value="1"/>
</dbReference>
<dbReference type="CDD" id="cd00603">
    <property type="entry name" value="IPT_PCSR"/>
    <property type="match status" value="1"/>
</dbReference>
<dbReference type="InterPro" id="IPR013783">
    <property type="entry name" value="Ig-like_fold"/>
</dbReference>
<dbReference type="InterPro" id="IPR014756">
    <property type="entry name" value="Ig_E-set"/>
</dbReference>
<feature type="domain" description="IPT/TIG" evidence="2">
    <location>
        <begin position="45"/>
        <end position="115"/>
    </location>
</feature>
<dbReference type="OrthoDB" id="791543at2"/>
<dbReference type="PROSITE" id="PS51257">
    <property type="entry name" value="PROKAR_LIPOPROTEIN"/>
    <property type="match status" value="1"/>
</dbReference>
<name>A0A367GSC4_9SPHI</name>
<dbReference type="RefSeq" id="WP_114003237.1">
    <property type="nucleotide sequence ID" value="NZ_QGDC01000001.1"/>
</dbReference>
<dbReference type="Gene3D" id="2.120.10.30">
    <property type="entry name" value="TolB, C-terminal domain"/>
    <property type="match status" value="1"/>
</dbReference>